<proteinExistence type="inferred from homology"/>
<comment type="similarity">
    <text evidence="1">Belongs to the SCC3 family.</text>
</comment>
<dbReference type="AlphaFoldDB" id="A0A8C4QRL3"/>
<dbReference type="GO" id="GO:0003682">
    <property type="term" value="F:chromatin binding"/>
    <property type="evidence" value="ECO:0007669"/>
    <property type="project" value="TreeGrafter"/>
</dbReference>
<feature type="coiled-coil region" evidence="2">
    <location>
        <begin position="256"/>
        <end position="309"/>
    </location>
</feature>
<sequence>MMPVEMTRRSKRVALRTLQEIPNGCGVNCASPNPALSPLQTSSCSEANEMSLNMQILGPPKQNRSVVRRLEPALQTPKRVRRSEKRTAASPSLYSAIVNGQSAVQAILDGWVDMLNESKEEAFLELVNFVIQCSGCRGEVTLDMVKNMGFSDVIRVMTQKFDEMDADYPLVATGSSWRQFRSSFPKLFQQLALVLGGRRGGMSIGLAGWEANDTELELAVHLASLLVGLADSQVRAFRHTATLAALKFMTGLVGVAVEVERVLQTVQRQLAAEQARPLAQQATNKLQNLTTSNEKLKEHEGELENLMNTIFRGVFVHRYR</sequence>
<dbReference type="PANTHER" id="PTHR11199">
    <property type="entry name" value="STROMAL ANTIGEN"/>
    <property type="match status" value="1"/>
</dbReference>
<dbReference type="GO" id="GO:0005634">
    <property type="term" value="C:nucleus"/>
    <property type="evidence" value="ECO:0007669"/>
    <property type="project" value="TreeGrafter"/>
</dbReference>
<reference evidence="4" key="2">
    <citation type="submission" date="2025-09" db="UniProtKB">
        <authorList>
            <consortium name="Ensembl"/>
        </authorList>
    </citation>
    <scope>IDENTIFICATION</scope>
</reference>
<dbReference type="Proteomes" id="UP000694388">
    <property type="component" value="Unplaced"/>
</dbReference>
<dbReference type="GO" id="GO:0000785">
    <property type="term" value="C:chromatin"/>
    <property type="evidence" value="ECO:0007669"/>
    <property type="project" value="TreeGrafter"/>
</dbReference>
<dbReference type="GeneTree" id="ENSGT00950000182972"/>
<accession>A0A8C4QRL3</accession>
<evidence type="ECO:0000259" key="3">
    <source>
        <dbReference type="Pfam" id="PF08514"/>
    </source>
</evidence>
<protein>
    <recommendedName>
        <fullName evidence="3">STAG domain-containing protein</fullName>
    </recommendedName>
</protein>
<dbReference type="GO" id="GO:0008278">
    <property type="term" value="C:cohesin complex"/>
    <property type="evidence" value="ECO:0007669"/>
    <property type="project" value="TreeGrafter"/>
</dbReference>
<dbReference type="InterPro" id="IPR013721">
    <property type="entry name" value="STAG"/>
</dbReference>
<feature type="domain" description="STAG" evidence="3">
    <location>
        <begin position="167"/>
        <end position="287"/>
    </location>
</feature>
<name>A0A8C4QRL3_EPTBU</name>
<keyword evidence="2" id="KW-0175">Coiled coil</keyword>
<dbReference type="InterPro" id="IPR039662">
    <property type="entry name" value="Cohesin_Scc3/SA"/>
</dbReference>
<dbReference type="Pfam" id="PF08514">
    <property type="entry name" value="STAG"/>
    <property type="match status" value="1"/>
</dbReference>
<dbReference type="Ensembl" id="ENSEBUT00000019380.1">
    <property type="protein sequence ID" value="ENSEBUP00000018804.1"/>
    <property type="gene ID" value="ENSEBUG00000011733.1"/>
</dbReference>
<reference evidence="4" key="1">
    <citation type="submission" date="2025-08" db="UniProtKB">
        <authorList>
            <consortium name="Ensembl"/>
        </authorList>
    </citation>
    <scope>IDENTIFICATION</scope>
</reference>
<keyword evidence="5" id="KW-1185">Reference proteome</keyword>
<evidence type="ECO:0000313" key="4">
    <source>
        <dbReference type="Ensembl" id="ENSEBUP00000018804.1"/>
    </source>
</evidence>
<evidence type="ECO:0000313" key="5">
    <source>
        <dbReference type="Proteomes" id="UP000694388"/>
    </source>
</evidence>
<evidence type="ECO:0000256" key="1">
    <source>
        <dbReference type="ARBA" id="ARBA00005486"/>
    </source>
</evidence>
<dbReference type="GO" id="GO:0007062">
    <property type="term" value="P:sister chromatid cohesion"/>
    <property type="evidence" value="ECO:0007669"/>
    <property type="project" value="TreeGrafter"/>
</dbReference>
<evidence type="ECO:0000256" key="2">
    <source>
        <dbReference type="SAM" id="Coils"/>
    </source>
</evidence>
<organism evidence="4 5">
    <name type="scientific">Eptatretus burgeri</name>
    <name type="common">Inshore hagfish</name>
    <dbReference type="NCBI Taxonomy" id="7764"/>
    <lineage>
        <taxon>Eukaryota</taxon>
        <taxon>Metazoa</taxon>
        <taxon>Chordata</taxon>
        <taxon>Craniata</taxon>
        <taxon>Vertebrata</taxon>
        <taxon>Cyclostomata</taxon>
        <taxon>Myxini</taxon>
        <taxon>Myxiniformes</taxon>
        <taxon>Myxinidae</taxon>
        <taxon>Eptatretinae</taxon>
        <taxon>Eptatretus</taxon>
    </lineage>
</organism>
<dbReference type="PANTHER" id="PTHR11199:SF0">
    <property type="entry name" value="LD34181P-RELATED"/>
    <property type="match status" value="1"/>
</dbReference>